<reference evidence="2 3" key="1">
    <citation type="submission" date="2023-03" db="EMBL/GenBank/DDBJ databases">
        <title>WGS of Gossypium arboreum.</title>
        <authorList>
            <person name="Yu D."/>
        </authorList>
    </citation>
    <scope>NUCLEOTIDE SEQUENCE [LARGE SCALE GENOMIC DNA]</scope>
    <source>
        <tissue evidence="2">Leaf</tissue>
    </source>
</reference>
<evidence type="ECO:0000256" key="1">
    <source>
        <dbReference type="SAM" id="MobiDB-lite"/>
    </source>
</evidence>
<proteinExistence type="predicted"/>
<comment type="caution">
    <text evidence="2">The sequence shown here is derived from an EMBL/GenBank/DDBJ whole genome shotgun (WGS) entry which is preliminary data.</text>
</comment>
<accession>A0ABR0P3X0</accession>
<organism evidence="2 3">
    <name type="scientific">Gossypium arboreum</name>
    <name type="common">Tree cotton</name>
    <name type="synonym">Gossypium nanking</name>
    <dbReference type="NCBI Taxonomy" id="29729"/>
    <lineage>
        <taxon>Eukaryota</taxon>
        <taxon>Viridiplantae</taxon>
        <taxon>Streptophyta</taxon>
        <taxon>Embryophyta</taxon>
        <taxon>Tracheophyta</taxon>
        <taxon>Spermatophyta</taxon>
        <taxon>Magnoliopsida</taxon>
        <taxon>eudicotyledons</taxon>
        <taxon>Gunneridae</taxon>
        <taxon>Pentapetalae</taxon>
        <taxon>rosids</taxon>
        <taxon>malvids</taxon>
        <taxon>Malvales</taxon>
        <taxon>Malvaceae</taxon>
        <taxon>Malvoideae</taxon>
        <taxon>Gossypium</taxon>
    </lineage>
</organism>
<sequence length="49" mass="5761">MEEEEDPEEFPNWIVEDEVEENLELNIENFPGEDTKSEMKENAEMDLSG</sequence>
<dbReference type="EMBL" id="JARKNE010000008">
    <property type="protein sequence ID" value="KAK5812935.1"/>
    <property type="molecule type" value="Genomic_DNA"/>
</dbReference>
<evidence type="ECO:0000313" key="3">
    <source>
        <dbReference type="Proteomes" id="UP001358586"/>
    </source>
</evidence>
<gene>
    <name evidence="2" type="ORF">PVK06_028379</name>
</gene>
<dbReference type="Proteomes" id="UP001358586">
    <property type="component" value="Chromosome 8"/>
</dbReference>
<feature type="region of interest" description="Disordered" evidence="1">
    <location>
        <begin position="30"/>
        <end position="49"/>
    </location>
</feature>
<keyword evidence="3" id="KW-1185">Reference proteome</keyword>
<feature type="compositionally biased region" description="Basic and acidic residues" evidence="1">
    <location>
        <begin position="33"/>
        <end position="43"/>
    </location>
</feature>
<protein>
    <submittedName>
        <fullName evidence="2">Uncharacterized protein</fullName>
    </submittedName>
</protein>
<evidence type="ECO:0000313" key="2">
    <source>
        <dbReference type="EMBL" id="KAK5812935.1"/>
    </source>
</evidence>
<name>A0ABR0P3X0_GOSAR</name>